<dbReference type="HOGENOM" id="CLU_177057_0_0_6"/>
<name>B8CHH6_SHEPW</name>
<reference evidence="1 2" key="1">
    <citation type="journal article" date="2008" name="PLoS ONE">
        <title>Environmental adaptation: genomic analysis of the piezotolerant and psychrotolerant deep-sea iron reducing bacterium Shewanella piezotolerans WP3.</title>
        <authorList>
            <person name="Wang F."/>
            <person name="Wang J."/>
            <person name="Jian H."/>
            <person name="Zhang B."/>
            <person name="Li S."/>
            <person name="Wang F."/>
            <person name="Zeng X."/>
            <person name="Gao L."/>
            <person name="Bartlett D.H."/>
            <person name="Yu J."/>
            <person name="Hu S."/>
            <person name="Xiao X."/>
        </authorList>
    </citation>
    <scope>NUCLEOTIDE SEQUENCE [LARGE SCALE GENOMIC DNA]</scope>
    <source>
        <strain evidence="2">WP3 / JCM 13877</strain>
    </source>
</reference>
<sequence>MDNYYATRLNCDLAHSFMEGTKMKTSLITPLILATLLFSTSTLAAMAPVVKCNDCSATASLDTAKALASDNVYVVDFVNATAQKYISDDKGNTVVAKMSLGDITRLNQQFDYRKTHLRALNR</sequence>
<accession>B8CHH6</accession>
<organism evidence="1 2">
    <name type="scientific">Shewanella piezotolerans (strain WP3 / JCM 13877)</name>
    <dbReference type="NCBI Taxonomy" id="225849"/>
    <lineage>
        <taxon>Bacteria</taxon>
        <taxon>Pseudomonadati</taxon>
        <taxon>Pseudomonadota</taxon>
        <taxon>Gammaproteobacteria</taxon>
        <taxon>Alteromonadales</taxon>
        <taxon>Shewanellaceae</taxon>
        <taxon>Shewanella</taxon>
    </lineage>
</organism>
<evidence type="ECO:0000313" key="1">
    <source>
        <dbReference type="EMBL" id="ACJ27102.1"/>
    </source>
</evidence>
<evidence type="ECO:0000313" key="2">
    <source>
        <dbReference type="Proteomes" id="UP000000753"/>
    </source>
</evidence>
<keyword evidence="2" id="KW-1185">Reference proteome</keyword>
<dbReference type="eggNOG" id="ENOG5032GR9">
    <property type="taxonomic scope" value="Bacteria"/>
</dbReference>
<dbReference type="AlphaFoldDB" id="B8CHH6"/>
<protein>
    <submittedName>
        <fullName evidence="1">Uncharacterized protein</fullName>
    </submittedName>
</protein>
<gene>
    <name evidence="1" type="ordered locus">swp_0262</name>
</gene>
<proteinExistence type="predicted"/>
<dbReference type="Proteomes" id="UP000000753">
    <property type="component" value="Chromosome"/>
</dbReference>
<dbReference type="EMBL" id="CP000472">
    <property type="protein sequence ID" value="ACJ27102.1"/>
    <property type="molecule type" value="Genomic_DNA"/>
</dbReference>
<dbReference type="KEGG" id="swp:swp_0262"/>